<keyword evidence="5 9" id="KW-0653">Protein transport</keyword>
<keyword evidence="4 9" id="KW-0812">Transmembrane</keyword>
<sequence>MFGRLGGTELIVILVVGFLIFGPKKLPEIGKSFGDTIREFKKSAKATEDEIKEAVEMESIKEN</sequence>
<comment type="similarity">
    <text evidence="9">Belongs to the TatA/E family.</text>
</comment>
<name>A0A9J6P8J9_9CLOT</name>
<dbReference type="GO" id="GO:0043953">
    <property type="term" value="P:protein transport by the Tat complex"/>
    <property type="evidence" value="ECO:0007669"/>
    <property type="project" value="UniProtKB-UniRule"/>
</dbReference>
<gene>
    <name evidence="9" type="primary">tatA</name>
    <name evidence="10" type="ORF">KDK92_18675</name>
</gene>
<dbReference type="PRINTS" id="PR01506">
    <property type="entry name" value="TATBPROTEIN"/>
</dbReference>
<dbReference type="InterPro" id="IPR003369">
    <property type="entry name" value="TatA/B/E"/>
</dbReference>
<keyword evidence="2 9" id="KW-0813">Transport</keyword>
<evidence type="ECO:0000256" key="1">
    <source>
        <dbReference type="ARBA" id="ARBA00004162"/>
    </source>
</evidence>
<dbReference type="NCBIfam" id="TIGR01411">
    <property type="entry name" value="tatAE"/>
    <property type="match status" value="1"/>
</dbReference>
<dbReference type="GO" id="GO:0033281">
    <property type="term" value="C:TAT protein transport complex"/>
    <property type="evidence" value="ECO:0007669"/>
    <property type="project" value="UniProtKB-UniRule"/>
</dbReference>
<evidence type="ECO:0000256" key="2">
    <source>
        <dbReference type="ARBA" id="ARBA00022448"/>
    </source>
</evidence>
<keyword evidence="7 9" id="KW-0811">Translocation</keyword>
<evidence type="ECO:0000256" key="8">
    <source>
        <dbReference type="ARBA" id="ARBA00023136"/>
    </source>
</evidence>
<keyword evidence="6 9" id="KW-1133">Transmembrane helix</keyword>
<accession>A0A9J6P8J9</accession>
<comment type="subunit">
    <text evidence="9">Forms a complex with TatC.</text>
</comment>
<dbReference type="GO" id="GO:0008320">
    <property type="term" value="F:protein transmembrane transporter activity"/>
    <property type="evidence" value="ECO:0007669"/>
    <property type="project" value="UniProtKB-UniRule"/>
</dbReference>
<organism evidence="10 11">
    <name type="scientific">Oceanirhabdus seepicola</name>
    <dbReference type="NCBI Taxonomy" id="2828781"/>
    <lineage>
        <taxon>Bacteria</taxon>
        <taxon>Bacillati</taxon>
        <taxon>Bacillota</taxon>
        <taxon>Clostridia</taxon>
        <taxon>Eubacteriales</taxon>
        <taxon>Clostridiaceae</taxon>
        <taxon>Oceanirhabdus</taxon>
    </lineage>
</organism>
<proteinExistence type="inferred from homology"/>
<evidence type="ECO:0000256" key="3">
    <source>
        <dbReference type="ARBA" id="ARBA00022475"/>
    </source>
</evidence>
<reference evidence="10" key="2">
    <citation type="submission" date="2021-04" db="EMBL/GenBank/DDBJ databases">
        <authorList>
            <person name="Dong X."/>
        </authorList>
    </citation>
    <scope>NUCLEOTIDE SEQUENCE</scope>
    <source>
        <strain evidence="10">ZWT</strain>
    </source>
</reference>
<comment type="caution">
    <text evidence="10">The sequence shown here is derived from an EMBL/GenBank/DDBJ whole genome shotgun (WGS) entry which is preliminary data.</text>
</comment>
<dbReference type="AlphaFoldDB" id="A0A9J6P8J9"/>
<comment type="function">
    <text evidence="9">Part of the twin-arginine translocation (Tat) system that transports large folded proteins containing a characteristic twin-arginine motif in their signal peptide across membranes. TatA could form the protein-conducting channel of the Tat system.</text>
</comment>
<feature type="transmembrane region" description="Helical" evidence="9">
    <location>
        <begin position="6"/>
        <end position="22"/>
    </location>
</feature>
<dbReference type="Gene3D" id="1.20.5.3310">
    <property type="match status" value="1"/>
</dbReference>
<dbReference type="EMBL" id="JAGSOJ010000004">
    <property type="protein sequence ID" value="MCM1991768.1"/>
    <property type="molecule type" value="Genomic_DNA"/>
</dbReference>
<comment type="subcellular location">
    <subcellularLocation>
        <location evidence="1 9">Cell membrane</location>
        <topology evidence="1 9">Single-pass membrane protein</topology>
    </subcellularLocation>
</comment>
<dbReference type="HAMAP" id="MF_00236">
    <property type="entry name" value="TatA_E"/>
    <property type="match status" value="1"/>
</dbReference>
<dbReference type="PANTHER" id="PTHR42982">
    <property type="entry name" value="SEC-INDEPENDENT PROTEIN TRANSLOCASE PROTEIN TATA"/>
    <property type="match status" value="1"/>
</dbReference>
<evidence type="ECO:0000256" key="7">
    <source>
        <dbReference type="ARBA" id="ARBA00023010"/>
    </source>
</evidence>
<evidence type="ECO:0000313" key="10">
    <source>
        <dbReference type="EMBL" id="MCM1991768.1"/>
    </source>
</evidence>
<dbReference type="Proteomes" id="UP001056429">
    <property type="component" value="Unassembled WGS sequence"/>
</dbReference>
<dbReference type="InterPro" id="IPR006312">
    <property type="entry name" value="TatA/E"/>
</dbReference>
<dbReference type="RefSeq" id="WP_250860907.1">
    <property type="nucleotide sequence ID" value="NZ_JAGSOJ010000004.1"/>
</dbReference>
<evidence type="ECO:0000256" key="4">
    <source>
        <dbReference type="ARBA" id="ARBA00022692"/>
    </source>
</evidence>
<dbReference type="Pfam" id="PF02416">
    <property type="entry name" value="TatA_B_E"/>
    <property type="match status" value="1"/>
</dbReference>
<keyword evidence="3 9" id="KW-1003">Cell membrane</keyword>
<keyword evidence="8 9" id="KW-0472">Membrane</keyword>
<protein>
    <recommendedName>
        <fullName evidence="9">Sec-independent protein translocase protein TatA</fullName>
    </recommendedName>
</protein>
<evidence type="ECO:0000313" key="11">
    <source>
        <dbReference type="Proteomes" id="UP001056429"/>
    </source>
</evidence>
<dbReference type="NCBIfam" id="NF011430">
    <property type="entry name" value="PRK14861.1"/>
    <property type="match status" value="1"/>
</dbReference>
<reference evidence="10" key="1">
    <citation type="journal article" date="2021" name="mSystems">
        <title>Bacteria and Archaea Synergistically Convert Glycine Betaine to Biogenic Methane in the Formosa Cold Seep of the South China Sea.</title>
        <authorList>
            <person name="Li L."/>
            <person name="Zhang W."/>
            <person name="Zhang S."/>
            <person name="Song L."/>
            <person name="Sun Q."/>
            <person name="Zhang H."/>
            <person name="Xiang H."/>
            <person name="Dong X."/>
        </authorList>
    </citation>
    <scope>NUCLEOTIDE SEQUENCE</scope>
    <source>
        <strain evidence="10">ZWT</strain>
    </source>
</reference>
<evidence type="ECO:0000256" key="6">
    <source>
        <dbReference type="ARBA" id="ARBA00022989"/>
    </source>
</evidence>
<evidence type="ECO:0000256" key="5">
    <source>
        <dbReference type="ARBA" id="ARBA00022927"/>
    </source>
</evidence>
<evidence type="ECO:0000256" key="9">
    <source>
        <dbReference type="HAMAP-Rule" id="MF_00236"/>
    </source>
</evidence>
<keyword evidence="11" id="KW-1185">Reference proteome</keyword>
<dbReference type="PANTHER" id="PTHR42982:SF1">
    <property type="entry name" value="SEC-INDEPENDENT PROTEIN TRANSLOCASE PROTEIN TATA"/>
    <property type="match status" value="1"/>
</dbReference>